<dbReference type="RefSeq" id="WP_249331422.1">
    <property type="nucleotide sequence ID" value="NZ_JACRSY010000003.1"/>
</dbReference>
<dbReference type="EMBL" id="JACRSY010000003">
    <property type="protein sequence ID" value="MBC8578448.1"/>
    <property type="molecule type" value="Genomic_DNA"/>
</dbReference>
<dbReference type="Proteomes" id="UP000655830">
    <property type="component" value="Unassembled WGS sequence"/>
</dbReference>
<accession>A0A926EI09</accession>
<gene>
    <name evidence="1" type="ORF">H8718_02730</name>
</gene>
<protein>
    <submittedName>
        <fullName evidence="1">Uncharacterized protein</fullName>
    </submittedName>
</protein>
<comment type="caution">
    <text evidence="1">The sequence shown here is derived from an EMBL/GenBank/DDBJ whole genome shotgun (WGS) entry which is preliminary data.</text>
</comment>
<evidence type="ECO:0000313" key="2">
    <source>
        <dbReference type="Proteomes" id="UP000655830"/>
    </source>
</evidence>
<dbReference type="AlphaFoldDB" id="A0A926EI09"/>
<reference evidence="1" key="1">
    <citation type="submission" date="2020-08" db="EMBL/GenBank/DDBJ databases">
        <title>Genome public.</title>
        <authorList>
            <person name="Liu C."/>
            <person name="Sun Q."/>
        </authorList>
    </citation>
    <scope>NUCLEOTIDE SEQUENCE</scope>
    <source>
        <strain evidence="1">NSJ-12</strain>
    </source>
</reference>
<name>A0A926EI09_9FIRM</name>
<keyword evidence="2" id="KW-1185">Reference proteome</keyword>
<evidence type="ECO:0000313" key="1">
    <source>
        <dbReference type="EMBL" id="MBC8578448.1"/>
    </source>
</evidence>
<proteinExistence type="predicted"/>
<sequence length="88" mass="10790">MKKSKFDEFVNFYDKETQGQYAYYYRQLWDACQCADIAYAMHHKQGVWESKDYAAWIRDFNKFIKEKVKEERLQVSVCEKINDWIQTL</sequence>
<organism evidence="1 2">
    <name type="scientific">Zhenhengia yiwuensis</name>
    <dbReference type="NCBI Taxonomy" id="2763666"/>
    <lineage>
        <taxon>Bacteria</taxon>
        <taxon>Bacillati</taxon>
        <taxon>Bacillota</taxon>
        <taxon>Clostridia</taxon>
        <taxon>Lachnospirales</taxon>
        <taxon>Lachnospiraceae</taxon>
        <taxon>Zhenhengia</taxon>
    </lineage>
</organism>